<organism evidence="2 3">
    <name type="scientific">Morus notabilis</name>
    <dbReference type="NCBI Taxonomy" id="981085"/>
    <lineage>
        <taxon>Eukaryota</taxon>
        <taxon>Viridiplantae</taxon>
        <taxon>Streptophyta</taxon>
        <taxon>Embryophyta</taxon>
        <taxon>Tracheophyta</taxon>
        <taxon>Spermatophyta</taxon>
        <taxon>Magnoliopsida</taxon>
        <taxon>eudicotyledons</taxon>
        <taxon>Gunneridae</taxon>
        <taxon>Pentapetalae</taxon>
        <taxon>rosids</taxon>
        <taxon>fabids</taxon>
        <taxon>Rosales</taxon>
        <taxon>Moraceae</taxon>
        <taxon>Moreae</taxon>
        <taxon>Morus</taxon>
    </lineage>
</organism>
<sequence>MGLFDLPSSSVSGSWGQTSGRTHETNVTQVQKNEAMNSGPKKTMYYWAITAQLSNIGTSHLTMFSWKTGSFATNVRNDNLIHRLI</sequence>
<dbReference type="AlphaFoldDB" id="W9S0H1"/>
<evidence type="ECO:0000256" key="1">
    <source>
        <dbReference type="SAM" id="MobiDB-lite"/>
    </source>
</evidence>
<accession>W9S0H1</accession>
<evidence type="ECO:0000313" key="3">
    <source>
        <dbReference type="Proteomes" id="UP000030645"/>
    </source>
</evidence>
<evidence type="ECO:0000313" key="2">
    <source>
        <dbReference type="EMBL" id="EXC02110.1"/>
    </source>
</evidence>
<dbReference type="Proteomes" id="UP000030645">
    <property type="component" value="Unassembled WGS sequence"/>
</dbReference>
<reference evidence="3" key="1">
    <citation type="submission" date="2013-01" db="EMBL/GenBank/DDBJ databases">
        <title>Draft Genome Sequence of a Mulberry Tree, Morus notabilis C.K. Schneid.</title>
        <authorList>
            <person name="He N."/>
            <person name="Zhao S."/>
        </authorList>
    </citation>
    <scope>NUCLEOTIDE SEQUENCE</scope>
</reference>
<gene>
    <name evidence="2" type="ORF">L484_024075</name>
</gene>
<feature type="region of interest" description="Disordered" evidence="1">
    <location>
        <begin position="1"/>
        <end position="35"/>
    </location>
</feature>
<feature type="compositionally biased region" description="Low complexity" evidence="1">
    <location>
        <begin position="8"/>
        <end position="20"/>
    </location>
</feature>
<dbReference type="EMBL" id="KE345347">
    <property type="protein sequence ID" value="EXC02110.1"/>
    <property type="molecule type" value="Genomic_DNA"/>
</dbReference>
<protein>
    <submittedName>
        <fullName evidence="2">Uncharacterized protein</fullName>
    </submittedName>
</protein>
<keyword evidence="3" id="KW-1185">Reference proteome</keyword>
<name>W9S0H1_9ROSA</name>
<feature type="compositionally biased region" description="Polar residues" evidence="1">
    <location>
        <begin position="25"/>
        <end position="35"/>
    </location>
</feature>
<proteinExistence type="predicted"/>